<sequence length="126" mass="14091">MSGGMAGSVIQLLVYLILICLLAYLVVRYGLGRRFAFLSGRRMRVVEQLPLGPKAALTLVQVGHRYYLLAHQDGAVVVVREFEQLPEELPVPAGYAGQWSSPAADRLADWLEQIKEWIAKRRGRGK</sequence>
<dbReference type="GO" id="GO:0009425">
    <property type="term" value="C:bacterial-type flagellum basal body"/>
    <property type="evidence" value="ECO:0007669"/>
    <property type="project" value="UniProtKB-SubCell"/>
</dbReference>
<reference evidence="6 7" key="1">
    <citation type="submission" date="2016-04" db="EMBL/GenBank/DDBJ databases">
        <authorList>
            <person name="Evans L.H."/>
            <person name="Alamgir A."/>
            <person name="Owens N."/>
            <person name="Weber N.D."/>
            <person name="Virtaneva K."/>
            <person name="Barbian K."/>
            <person name="Babar A."/>
            <person name="Rosenke K."/>
        </authorList>
    </citation>
    <scope>NUCLEOTIDE SEQUENCE [LARGE SCALE GENOMIC DNA]</scope>
    <source>
        <strain evidence="6 7">LMa1</strain>
    </source>
</reference>
<proteinExistence type="inferred from homology"/>
<protein>
    <recommendedName>
        <fullName evidence="5">Flagellar protein</fullName>
    </recommendedName>
</protein>
<dbReference type="GO" id="GO:0044781">
    <property type="term" value="P:bacterial-type flagellum organization"/>
    <property type="evidence" value="ECO:0007669"/>
    <property type="project" value="UniProtKB-UniRule"/>
</dbReference>
<dbReference type="NCBIfam" id="TIGR03500">
    <property type="entry name" value="FliO_TIGR"/>
    <property type="match status" value="1"/>
</dbReference>
<gene>
    <name evidence="6" type="ORF">A6M21_14555</name>
</gene>
<keyword evidence="6" id="KW-0969">Cilium</keyword>
<evidence type="ECO:0000313" key="7">
    <source>
        <dbReference type="Proteomes" id="UP000078532"/>
    </source>
</evidence>
<feature type="transmembrane region" description="Helical" evidence="5">
    <location>
        <begin position="12"/>
        <end position="31"/>
    </location>
</feature>
<evidence type="ECO:0000313" key="6">
    <source>
        <dbReference type="EMBL" id="OAT79926.1"/>
    </source>
</evidence>
<keyword evidence="5" id="KW-0975">Bacterial flagellum</keyword>
<evidence type="ECO:0000256" key="5">
    <source>
        <dbReference type="RuleBase" id="RU362064"/>
    </source>
</evidence>
<comment type="caution">
    <text evidence="6">The sequence shown here is derived from an EMBL/GenBank/DDBJ whole genome shotgun (WGS) entry which is preliminary data.</text>
</comment>
<accession>A0A1B7LBK8</accession>
<comment type="similarity">
    <text evidence="5">Belongs to the FliO/MopB family.</text>
</comment>
<dbReference type="RefSeq" id="WP_066670611.1">
    <property type="nucleotide sequence ID" value="NZ_LYVF01000188.1"/>
</dbReference>
<organism evidence="6 7">
    <name type="scientific">Desulfotomaculum copahuensis</name>
    <dbReference type="NCBI Taxonomy" id="1838280"/>
    <lineage>
        <taxon>Bacteria</taxon>
        <taxon>Bacillati</taxon>
        <taxon>Bacillota</taxon>
        <taxon>Clostridia</taxon>
        <taxon>Eubacteriales</taxon>
        <taxon>Desulfotomaculaceae</taxon>
        <taxon>Desulfotomaculum</taxon>
    </lineage>
</organism>
<evidence type="ECO:0000256" key="1">
    <source>
        <dbReference type="ARBA" id="ARBA00022475"/>
    </source>
</evidence>
<dbReference type="AlphaFoldDB" id="A0A1B7LBK8"/>
<keyword evidence="6" id="KW-0282">Flagellum</keyword>
<comment type="subcellular location">
    <subcellularLocation>
        <location evidence="5">Cell membrane</location>
    </subcellularLocation>
    <subcellularLocation>
        <location evidence="5">Bacterial flagellum basal body</location>
    </subcellularLocation>
</comment>
<keyword evidence="6" id="KW-0966">Cell projection</keyword>
<name>A0A1B7LBK8_9FIRM</name>
<dbReference type="Pfam" id="PF04347">
    <property type="entry name" value="FliO"/>
    <property type="match status" value="1"/>
</dbReference>
<keyword evidence="4 5" id="KW-0472">Membrane</keyword>
<dbReference type="EMBL" id="LYVF01000188">
    <property type="protein sequence ID" value="OAT79926.1"/>
    <property type="molecule type" value="Genomic_DNA"/>
</dbReference>
<dbReference type="Proteomes" id="UP000078532">
    <property type="component" value="Unassembled WGS sequence"/>
</dbReference>
<dbReference type="OrthoDB" id="1806687at2"/>
<keyword evidence="7" id="KW-1185">Reference proteome</keyword>
<dbReference type="GO" id="GO:0005886">
    <property type="term" value="C:plasma membrane"/>
    <property type="evidence" value="ECO:0007669"/>
    <property type="project" value="UniProtKB-SubCell"/>
</dbReference>
<dbReference type="STRING" id="1838280.A6M21_14555"/>
<dbReference type="InterPro" id="IPR022781">
    <property type="entry name" value="Flagellar_biosynth_FliO"/>
</dbReference>
<keyword evidence="2 5" id="KW-0812">Transmembrane</keyword>
<evidence type="ECO:0000256" key="4">
    <source>
        <dbReference type="ARBA" id="ARBA00023136"/>
    </source>
</evidence>
<evidence type="ECO:0000256" key="3">
    <source>
        <dbReference type="ARBA" id="ARBA00022989"/>
    </source>
</evidence>
<keyword evidence="3 5" id="KW-1133">Transmembrane helix</keyword>
<evidence type="ECO:0000256" key="2">
    <source>
        <dbReference type="ARBA" id="ARBA00022692"/>
    </source>
</evidence>
<keyword evidence="1 5" id="KW-1003">Cell membrane</keyword>